<reference evidence="1 2" key="1">
    <citation type="submission" date="2009-01" db="EMBL/GenBank/DDBJ databases">
        <authorList>
            <person name="Fulton L."/>
            <person name="Clifton S."/>
            <person name="Fulton B."/>
            <person name="Xu J."/>
            <person name="Minx P."/>
            <person name="Pepin K.H."/>
            <person name="Johnson M."/>
            <person name="Bhonagiri V."/>
            <person name="Nash W.E."/>
            <person name="Mardis E.R."/>
            <person name="Wilson R.K."/>
        </authorList>
    </citation>
    <scope>NUCLEOTIDE SEQUENCE [LARGE SCALE GENOMIC DNA]</scope>
    <source>
        <strain evidence="1 2">DSM 15981</strain>
    </source>
</reference>
<sequence>MWRSNAGAPSFYKTAASRDCSDTRQAEDKYYVSLLYHFKKHLSPASAWISSIPPSFFVTFTYESPPILDKIIYYRSTFHFPCGKSGGGVWL</sequence>
<accession>C0D787</accession>
<evidence type="ECO:0000313" key="2">
    <source>
        <dbReference type="Proteomes" id="UP000004756"/>
    </source>
</evidence>
<proteinExistence type="predicted"/>
<keyword evidence="2" id="KW-1185">Reference proteome</keyword>
<comment type="caution">
    <text evidence="1">The sequence shown here is derived from an EMBL/GenBank/DDBJ whole genome shotgun (WGS) entry which is preliminary data.</text>
</comment>
<name>C0D787_9FIRM</name>
<dbReference type="Proteomes" id="UP000004756">
    <property type="component" value="Unassembled WGS sequence"/>
</dbReference>
<dbReference type="AlphaFoldDB" id="C0D787"/>
<dbReference type="EMBL" id="ACCJ01000425">
    <property type="protein sequence ID" value="EEG52797.1"/>
    <property type="molecule type" value="Genomic_DNA"/>
</dbReference>
<evidence type="ECO:0000313" key="1">
    <source>
        <dbReference type="EMBL" id="EEG52797.1"/>
    </source>
</evidence>
<reference evidence="1 2" key="2">
    <citation type="submission" date="2009-02" db="EMBL/GenBank/DDBJ databases">
        <title>Draft genome sequence of Clostridium asparagiforme (DSM 15981).</title>
        <authorList>
            <person name="Sudarsanam P."/>
            <person name="Ley R."/>
            <person name="Guruge J."/>
            <person name="Turnbaugh P.J."/>
            <person name="Mahowald M."/>
            <person name="Liep D."/>
            <person name="Gordon J."/>
        </authorList>
    </citation>
    <scope>NUCLEOTIDE SEQUENCE [LARGE SCALE GENOMIC DNA]</scope>
    <source>
        <strain evidence="1 2">DSM 15981</strain>
    </source>
</reference>
<organism evidence="1 2">
    <name type="scientific">[Clostridium] asparagiforme DSM 15981</name>
    <dbReference type="NCBI Taxonomy" id="518636"/>
    <lineage>
        <taxon>Bacteria</taxon>
        <taxon>Bacillati</taxon>
        <taxon>Bacillota</taxon>
        <taxon>Clostridia</taxon>
        <taxon>Lachnospirales</taxon>
        <taxon>Lachnospiraceae</taxon>
        <taxon>Enterocloster</taxon>
    </lineage>
</organism>
<protein>
    <submittedName>
        <fullName evidence="1">Uncharacterized protein</fullName>
    </submittedName>
</protein>
<dbReference type="HOGENOM" id="CLU_2421676_0_0_9"/>
<gene>
    <name evidence="1" type="ORF">CLOSTASPAR_05135</name>
</gene>